<dbReference type="EMBL" id="JWIR02000080">
    <property type="protein sequence ID" value="KKB34694.1"/>
    <property type="molecule type" value="Genomic_DNA"/>
</dbReference>
<accession>A0A0F5HMT3</accession>
<dbReference type="GO" id="GO:0006508">
    <property type="term" value="P:proteolysis"/>
    <property type="evidence" value="ECO:0007669"/>
    <property type="project" value="UniProtKB-KW"/>
</dbReference>
<keyword evidence="2" id="KW-0645">Protease</keyword>
<feature type="domain" description="NlpC/P60" evidence="5">
    <location>
        <begin position="61"/>
        <end position="95"/>
    </location>
</feature>
<organism evidence="6 7">
    <name type="scientific">Bacillus thermotolerans</name>
    <name type="common">Quasibacillus thermotolerans</name>
    <dbReference type="NCBI Taxonomy" id="1221996"/>
    <lineage>
        <taxon>Bacteria</taxon>
        <taxon>Bacillati</taxon>
        <taxon>Bacillota</taxon>
        <taxon>Bacilli</taxon>
        <taxon>Bacillales</taxon>
        <taxon>Bacillaceae</taxon>
        <taxon>Bacillus</taxon>
    </lineage>
</organism>
<comment type="similarity">
    <text evidence="1">Belongs to the peptidase C40 family.</text>
</comment>
<dbReference type="RefSeq" id="WP_052717208.1">
    <property type="nucleotide sequence ID" value="NZ_JWIQ02000059.1"/>
</dbReference>
<dbReference type="PROSITE" id="PS51935">
    <property type="entry name" value="NLPC_P60"/>
    <property type="match status" value="1"/>
</dbReference>
<comment type="caution">
    <text evidence="6">The sequence shown here is derived from an EMBL/GenBank/DDBJ whole genome shotgun (WGS) entry which is preliminary data.</text>
</comment>
<dbReference type="PANTHER" id="PTHR47053:SF1">
    <property type="entry name" value="MUREIN DD-ENDOPEPTIDASE MEPH-RELATED"/>
    <property type="match status" value="1"/>
</dbReference>
<proteinExistence type="inferred from homology"/>
<dbReference type="Gene3D" id="3.90.1720.10">
    <property type="entry name" value="endopeptidase domain like (from Nostoc punctiforme)"/>
    <property type="match status" value="1"/>
</dbReference>
<evidence type="ECO:0000256" key="3">
    <source>
        <dbReference type="ARBA" id="ARBA00022801"/>
    </source>
</evidence>
<evidence type="ECO:0000256" key="1">
    <source>
        <dbReference type="ARBA" id="ARBA00007074"/>
    </source>
</evidence>
<name>A0A0F5HMT3_BACTR</name>
<evidence type="ECO:0000313" key="6">
    <source>
        <dbReference type="EMBL" id="KKB34694.1"/>
    </source>
</evidence>
<gene>
    <name evidence="6" type="ORF">QY95_03806</name>
</gene>
<dbReference type="Pfam" id="PF00877">
    <property type="entry name" value="NLPC_P60"/>
    <property type="match status" value="1"/>
</dbReference>
<evidence type="ECO:0000259" key="5">
    <source>
        <dbReference type="PROSITE" id="PS51935"/>
    </source>
</evidence>
<dbReference type="PANTHER" id="PTHR47053">
    <property type="entry name" value="MUREIN DD-ENDOPEPTIDASE MEPH-RELATED"/>
    <property type="match status" value="1"/>
</dbReference>
<dbReference type="GO" id="GO:0008234">
    <property type="term" value="F:cysteine-type peptidase activity"/>
    <property type="evidence" value="ECO:0007669"/>
    <property type="project" value="UniProtKB-KW"/>
</dbReference>
<dbReference type="AlphaFoldDB" id="A0A0F5HMT3"/>
<keyword evidence="3" id="KW-0378">Hydrolase</keyword>
<dbReference type="STRING" id="1221996.QY95_03806"/>
<evidence type="ECO:0000256" key="2">
    <source>
        <dbReference type="ARBA" id="ARBA00022670"/>
    </source>
</evidence>
<evidence type="ECO:0000256" key="4">
    <source>
        <dbReference type="ARBA" id="ARBA00022807"/>
    </source>
</evidence>
<sequence length="95" mass="10060">MNISTGIILSVLQEVLKGKGDFTSKTTTVYKANGLVADGVVGKQTFQRLGTINKNNGQVATANADKLIAEAKKHINVPYVWGGSTPKGFDCSGYL</sequence>
<dbReference type="InterPro" id="IPR051202">
    <property type="entry name" value="Peptidase_C40"/>
</dbReference>
<dbReference type="SUPFAM" id="SSF54001">
    <property type="entry name" value="Cysteine proteinases"/>
    <property type="match status" value="1"/>
</dbReference>
<dbReference type="Proteomes" id="UP000031563">
    <property type="component" value="Unassembled WGS sequence"/>
</dbReference>
<dbReference type="InterPro" id="IPR000064">
    <property type="entry name" value="NLP_P60_dom"/>
</dbReference>
<protein>
    <recommendedName>
        <fullName evidence="5">NlpC/P60 domain-containing protein</fullName>
    </recommendedName>
</protein>
<reference evidence="6" key="1">
    <citation type="submission" date="2015-02" db="EMBL/GenBank/DDBJ databases">
        <title>Genome Assembly of Bacillaceae bacterium MTCC 8252.</title>
        <authorList>
            <person name="Verma A."/>
            <person name="Khatri I."/>
            <person name="Mual P."/>
            <person name="Subramanian S."/>
            <person name="Krishnamurthi S."/>
        </authorList>
    </citation>
    <scope>NUCLEOTIDE SEQUENCE [LARGE SCALE GENOMIC DNA]</scope>
    <source>
        <strain evidence="6">MTCC 8252</strain>
    </source>
</reference>
<keyword evidence="4" id="KW-0788">Thiol protease</keyword>
<keyword evidence="7" id="KW-1185">Reference proteome</keyword>
<dbReference type="InterPro" id="IPR038765">
    <property type="entry name" value="Papain-like_cys_pep_sf"/>
</dbReference>
<evidence type="ECO:0000313" key="7">
    <source>
        <dbReference type="Proteomes" id="UP000031563"/>
    </source>
</evidence>